<dbReference type="STRING" id="121845.A0A3Q0JBI7"/>
<dbReference type="KEGG" id="dci:113471110"/>
<dbReference type="AlphaFoldDB" id="A0A3Q0JBI7"/>
<dbReference type="GO" id="GO:0006898">
    <property type="term" value="P:receptor-mediated endocytosis"/>
    <property type="evidence" value="ECO:0007669"/>
    <property type="project" value="TreeGrafter"/>
</dbReference>
<evidence type="ECO:0000256" key="1">
    <source>
        <dbReference type="ARBA" id="ARBA00004167"/>
    </source>
</evidence>
<dbReference type="Pfam" id="PF00057">
    <property type="entry name" value="Ldl_recept_a"/>
    <property type="match status" value="2"/>
</dbReference>
<accession>A0A3Q0JBI7</accession>
<keyword evidence="4" id="KW-1133">Transmembrane helix</keyword>
<proteinExistence type="predicted"/>
<keyword evidence="7" id="KW-0675">Receptor</keyword>
<keyword evidence="10" id="KW-1185">Reference proteome</keyword>
<evidence type="ECO:0000256" key="8">
    <source>
        <dbReference type="ARBA" id="ARBA00023180"/>
    </source>
</evidence>
<dbReference type="InterPro" id="IPR023415">
    <property type="entry name" value="LDLR_class-A_CS"/>
</dbReference>
<dbReference type="InterPro" id="IPR036055">
    <property type="entry name" value="LDL_receptor-like_sf"/>
</dbReference>
<evidence type="ECO:0000256" key="6">
    <source>
        <dbReference type="ARBA" id="ARBA00023157"/>
    </source>
</evidence>
<dbReference type="InterPro" id="IPR051221">
    <property type="entry name" value="LDLR-related"/>
</dbReference>
<organism evidence="10 11">
    <name type="scientific">Diaphorina citri</name>
    <name type="common">Asian citrus psyllid</name>
    <dbReference type="NCBI Taxonomy" id="121845"/>
    <lineage>
        <taxon>Eukaryota</taxon>
        <taxon>Metazoa</taxon>
        <taxon>Ecdysozoa</taxon>
        <taxon>Arthropoda</taxon>
        <taxon>Hexapoda</taxon>
        <taxon>Insecta</taxon>
        <taxon>Pterygota</taxon>
        <taxon>Neoptera</taxon>
        <taxon>Paraneoptera</taxon>
        <taxon>Hemiptera</taxon>
        <taxon>Sternorrhyncha</taxon>
        <taxon>Psylloidea</taxon>
        <taxon>Psyllidae</taxon>
        <taxon>Diaphorininae</taxon>
        <taxon>Diaphorina</taxon>
    </lineage>
</organism>
<dbReference type="InterPro" id="IPR002172">
    <property type="entry name" value="LDrepeatLR_classA_rpt"/>
</dbReference>
<dbReference type="GO" id="GO:0016324">
    <property type="term" value="C:apical plasma membrane"/>
    <property type="evidence" value="ECO:0007669"/>
    <property type="project" value="TreeGrafter"/>
</dbReference>
<reference evidence="11" key="1">
    <citation type="submission" date="2025-08" db="UniProtKB">
        <authorList>
            <consortium name="RefSeq"/>
        </authorList>
    </citation>
    <scope>IDENTIFICATION</scope>
</reference>
<dbReference type="GO" id="GO:0043235">
    <property type="term" value="C:receptor complex"/>
    <property type="evidence" value="ECO:0007669"/>
    <property type="project" value="TreeGrafter"/>
</dbReference>
<dbReference type="FunFam" id="4.10.400.10:FF:000062">
    <property type="entry name" value="Terribly reduced optic lobes, isoform AI"/>
    <property type="match status" value="1"/>
</dbReference>
<dbReference type="PROSITE" id="PS01209">
    <property type="entry name" value="LDLRA_1"/>
    <property type="match status" value="1"/>
</dbReference>
<evidence type="ECO:0000313" key="10">
    <source>
        <dbReference type="Proteomes" id="UP000079169"/>
    </source>
</evidence>
<evidence type="ECO:0000256" key="3">
    <source>
        <dbReference type="ARBA" id="ARBA00022737"/>
    </source>
</evidence>
<sequence>MRCSTYGCEPNEYRCSNRRCIQKTWRCDGDDDCLDGSDEKDCPTNPPGSPCSFTQFQCANRRQCIPKSFQCDTGVDCDDSSDEV</sequence>
<gene>
    <name evidence="11" type="primary">LOC113471110</name>
</gene>
<dbReference type="GO" id="GO:0042562">
    <property type="term" value="F:hormone binding"/>
    <property type="evidence" value="ECO:0007669"/>
    <property type="project" value="TreeGrafter"/>
</dbReference>
<evidence type="ECO:0000256" key="9">
    <source>
        <dbReference type="PROSITE-ProRule" id="PRU00124"/>
    </source>
</evidence>
<evidence type="ECO:0000256" key="2">
    <source>
        <dbReference type="ARBA" id="ARBA00022692"/>
    </source>
</evidence>
<evidence type="ECO:0000256" key="4">
    <source>
        <dbReference type="ARBA" id="ARBA00022989"/>
    </source>
</evidence>
<keyword evidence="5" id="KW-0472">Membrane</keyword>
<evidence type="ECO:0000256" key="7">
    <source>
        <dbReference type="ARBA" id="ARBA00023170"/>
    </source>
</evidence>
<dbReference type="SMART" id="SM00192">
    <property type="entry name" value="LDLa"/>
    <property type="match status" value="2"/>
</dbReference>
<dbReference type="PaxDb" id="121845-A0A3Q0JBI7"/>
<dbReference type="PROSITE" id="PS50068">
    <property type="entry name" value="LDLRA_2"/>
    <property type="match status" value="2"/>
</dbReference>
<evidence type="ECO:0000256" key="5">
    <source>
        <dbReference type="ARBA" id="ARBA00023136"/>
    </source>
</evidence>
<name>A0A3Q0JBI7_DIACI</name>
<evidence type="ECO:0000313" key="11">
    <source>
        <dbReference type="RefSeq" id="XP_026685799.1"/>
    </source>
</evidence>
<feature type="disulfide bond" evidence="9">
    <location>
        <begin position="8"/>
        <end position="20"/>
    </location>
</feature>
<comment type="subcellular location">
    <subcellularLocation>
        <location evidence="1">Membrane</location>
        <topology evidence="1">Single-pass membrane protein</topology>
    </subcellularLocation>
</comment>
<dbReference type="RefSeq" id="XP_026685799.1">
    <property type="nucleotide sequence ID" value="XM_026829998.1"/>
</dbReference>
<dbReference type="PANTHER" id="PTHR22722">
    <property type="entry name" value="LOW-DENSITY LIPOPROTEIN RECEPTOR-RELATED PROTEIN 2-RELATED"/>
    <property type="match status" value="1"/>
</dbReference>
<dbReference type="GeneID" id="113471110"/>
<keyword evidence="3" id="KW-0677">Repeat</keyword>
<comment type="caution">
    <text evidence="9">Lacks conserved residue(s) required for the propagation of feature annotation.</text>
</comment>
<keyword evidence="8" id="KW-0325">Glycoprotein</keyword>
<dbReference type="CDD" id="cd00112">
    <property type="entry name" value="LDLa"/>
    <property type="match status" value="1"/>
</dbReference>
<keyword evidence="6 9" id="KW-1015">Disulfide bond</keyword>
<feature type="disulfide bond" evidence="9">
    <location>
        <begin position="15"/>
        <end position="33"/>
    </location>
</feature>
<feature type="disulfide bond" evidence="9">
    <location>
        <begin position="27"/>
        <end position="42"/>
    </location>
</feature>
<dbReference type="Gene3D" id="4.10.400.10">
    <property type="entry name" value="Low-density Lipoprotein Receptor"/>
    <property type="match status" value="2"/>
</dbReference>
<dbReference type="Proteomes" id="UP000079169">
    <property type="component" value="Unplaced"/>
</dbReference>
<dbReference type="SUPFAM" id="SSF57424">
    <property type="entry name" value="LDL receptor-like module"/>
    <property type="match status" value="2"/>
</dbReference>
<dbReference type="PANTHER" id="PTHR22722:SF14">
    <property type="entry name" value="MEGALIN, ISOFORM A"/>
    <property type="match status" value="1"/>
</dbReference>
<keyword evidence="2" id="KW-0812">Transmembrane</keyword>
<protein>
    <submittedName>
        <fullName evidence="11">Basement membrane proteoglycan-like</fullName>
    </submittedName>
</protein>
<dbReference type="PRINTS" id="PR00261">
    <property type="entry name" value="LDLRECEPTOR"/>
</dbReference>